<protein>
    <recommendedName>
        <fullName evidence="1">TIR domain-containing protein</fullName>
    </recommendedName>
</protein>
<name>A0ABQ5QRM9_9ACTN</name>
<dbReference type="RefSeq" id="WP_281894304.1">
    <property type="nucleotide sequence ID" value="NZ_BSDI01000007.1"/>
</dbReference>
<reference evidence="2" key="1">
    <citation type="submission" date="2022-12" db="EMBL/GenBank/DDBJ databases">
        <title>New Phytohabitans aurantiacus sp. RD004123 nov., an actinomycete isolated from soil.</title>
        <authorList>
            <person name="Triningsih D.W."/>
            <person name="Harunari E."/>
            <person name="Igarashi Y."/>
        </authorList>
    </citation>
    <scope>NUCLEOTIDE SEQUENCE</scope>
    <source>
        <strain evidence="2">RD004123</strain>
    </source>
</reference>
<dbReference type="Gene3D" id="3.40.50.10140">
    <property type="entry name" value="Toll/interleukin-1 receptor homology (TIR) domain"/>
    <property type="match status" value="1"/>
</dbReference>
<dbReference type="SUPFAM" id="SSF52200">
    <property type="entry name" value="Toll/Interleukin receptor TIR domain"/>
    <property type="match status" value="1"/>
</dbReference>
<dbReference type="NCBIfam" id="NF040588">
    <property type="entry name" value="FxsC_Nterm"/>
    <property type="match status" value="1"/>
</dbReference>
<dbReference type="Pfam" id="PF13676">
    <property type="entry name" value="TIR_2"/>
    <property type="match status" value="1"/>
</dbReference>
<feature type="domain" description="TIR" evidence="1">
    <location>
        <begin position="53"/>
        <end position="124"/>
    </location>
</feature>
<dbReference type="EMBL" id="BSDI01000007">
    <property type="protein sequence ID" value="GLH96935.1"/>
    <property type="molecule type" value="Genomic_DNA"/>
</dbReference>
<dbReference type="InterPro" id="IPR035897">
    <property type="entry name" value="Toll_tir_struct_dom_sf"/>
</dbReference>
<sequence>MTPDEDAADSHAPVFFVSYAQFTTPHLEVQEPNLYVMEFFDELSGNVSQLLGRRTGDYPGFLDRTLVGGQRWTRELFLAAATCQVFVPLVSPGLLTSEWCAMEWDVFARRKIVRRKGTAPVSESCILPIVWIPTALDELPPVIRGIQLFSPVGLPDPAYARQYLEDGLFGLRQLGQNAVYRAVVWRLAQRIVQIHRTHRAVPLDPVPTSTDGLTNVFADQQEVA</sequence>
<evidence type="ECO:0000313" key="2">
    <source>
        <dbReference type="EMBL" id="GLH96935.1"/>
    </source>
</evidence>
<evidence type="ECO:0000313" key="3">
    <source>
        <dbReference type="Proteomes" id="UP001144280"/>
    </source>
</evidence>
<dbReference type="InterPro" id="IPR047603">
    <property type="entry name" value="FxsC_N"/>
</dbReference>
<proteinExistence type="predicted"/>
<gene>
    <name evidence="2" type="ORF">Pa4123_22090</name>
</gene>
<organism evidence="2 3">
    <name type="scientific">Phytohabitans aurantiacus</name>
    <dbReference type="NCBI Taxonomy" id="3016789"/>
    <lineage>
        <taxon>Bacteria</taxon>
        <taxon>Bacillati</taxon>
        <taxon>Actinomycetota</taxon>
        <taxon>Actinomycetes</taxon>
        <taxon>Micromonosporales</taxon>
        <taxon>Micromonosporaceae</taxon>
    </lineage>
</organism>
<dbReference type="Proteomes" id="UP001144280">
    <property type="component" value="Unassembled WGS sequence"/>
</dbReference>
<comment type="caution">
    <text evidence="2">The sequence shown here is derived from an EMBL/GenBank/DDBJ whole genome shotgun (WGS) entry which is preliminary data.</text>
</comment>
<keyword evidence="3" id="KW-1185">Reference proteome</keyword>
<evidence type="ECO:0000259" key="1">
    <source>
        <dbReference type="Pfam" id="PF13676"/>
    </source>
</evidence>
<accession>A0ABQ5QRM9</accession>
<dbReference type="InterPro" id="IPR000157">
    <property type="entry name" value="TIR_dom"/>
</dbReference>